<dbReference type="Pfam" id="PF04233">
    <property type="entry name" value="Phage_Mu_F"/>
    <property type="match status" value="1"/>
</dbReference>
<dbReference type="RefSeq" id="WP_154175163.1">
    <property type="nucleotide sequence ID" value="NZ_WJXZ01000006.1"/>
</dbReference>
<evidence type="ECO:0000313" key="2">
    <source>
        <dbReference type="EMBL" id="MRS61771.1"/>
    </source>
</evidence>
<comment type="caution">
    <text evidence="2">The sequence shown here is derived from an EMBL/GenBank/DDBJ whole genome shotgun (WGS) entry which is preliminary data.</text>
</comment>
<reference evidence="2 3" key="1">
    <citation type="journal article" date="2018" name="Antonie Van Leeuwenhoek">
        <title>Larkinella terrae sp. nov., isolated from soil on Jeju Island, South Korea.</title>
        <authorList>
            <person name="Ten L.N."/>
            <person name="Jeon J."/>
            <person name="Park S.J."/>
            <person name="Park S."/>
            <person name="Lee S.Y."/>
            <person name="Kim M.K."/>
            <person name="Jung H.Y."/>
        </authorList>
    </citation>
    <scope>NUCLEOTIDE SEQUENCE [LARGE SCALE GENOMIC DNA]</scope>
    <source>
        <strain evidence="2 3">KCTC 52001</strain>
    </source>
</reference>
<protein>
    <recommendedName>
        <fullName evidence="1">Phage head morphogenesis domain-containing protein</fullName>
    </recommendedName>
</protein>
<evidence type="ECO:0000259" key="1">
    <source>
        <dbReference type="Pfam" id="PF04233"/>
    </source>
</evidence>
<proteinExistence type="predicted"/>
<dbReference type="AlphaFoldDB" id="A0A7K0EJR8"/>
<dbReference type="InterPro" id="IPR006528">
    <property type="entry name" value="Phage_head_morphogenesis_dom"/>
</dbReference>
<gene>
    <name evidence="2" type="ORF">GJJ30_10775</name>
</gene>
<feature type="domain" description="Phage head morphogenesis" evidence="1">
    <location>
        <begin position="155"/>
        <end position="258"/>
    </location>
</feature>
<accession>A0A7K0EJR8</accession>
<evidence type="ECO:0000313" key="3">
    <source>
        <dbReference type="Proteomes" id="UP000441754"/>
    </source>
</evidence>
<dbReference type="EMBL" id="WJXZ01000006">
    <property type="protein sequence ID" value="MRS61771.1"/>
    <property type="molecule type" value="Genomic_DNA"/>
</dbReference>
<name>A0A7K0EJR8_9BACT</name>
<organism evidence="2 3">
    <name type="scientific">Larkinella terrae</name>
    <dbReference type="NCBI Taxonomy" id="2025311"/>
    <lineage>
        <taxon>Bacteria</taxon>
        <taxon>Pseudomonadati</taxon>
        <taxon>Bacteroidota</taxon>
        <taxon>Cytophagia</taxon>
        <taxon>Cytophagales</taxon>
        <taxon>Spirosomataceae</taxon>
        <taxon>Larkinella</taxon>
    </lineage>
</organism>
<keyword evidence="3" id="KW-1185">Reference proteome</keyword>
<sequence>MTLNERQRYAINAGRFQRRMERRAVKIARAFLQAKANSAIARLEDGGIDAFRERIEEFATTFEVRTLLQELYNVVGPAYAEREFDLVASRTRMALKREGGLFNIGFFSRKWMQVMRSLMASEETARRITNITETTRRLIREALERAQLERLDIRATARVISEVLGGKALRNRALLIARTESTRAANIAAEMGAETTGLKLEKLWIATADSRTRPAHRAMLGKKAIPKDALFNVGGAMMKHPGDPAGGVANIANCRCCVTYVPVIRNGTAVPVDAPDLPQRMARNEILQEQTA</sequence>
<dbReference type="OrthoDB" id="952090at2"/>
<dbReference type="Proteomes" id="UP000441754">
    <property type="component" value="Unassembled WGS sequence"/>
</dbReference>